<dbReference type="Proteomes" id="UP001240984">
    <property type="component" value="Unassembled WGS sequence"/>
</dbReference>
<keyword evidence="3" id="KW-1185">Reference proteome</keyword>
<dbReference type="RefSeq" id="WP_306832404.1">
    <property type="nucleotide sequence ID" value="NZ_JAUSRA010000001.1"/>
</dbReference>
<feature type="domain" description="Mycothiol-dependent maleylpyruvate isomerase metal-binding" evidence="1">
    <location>
        <begin position="11"/>
        <end position="153"/>
    </location>
</feature>
<sequence length="205" mass="21105">MDNRPLYLGVAATFADLVARVPADRLSGPGLGEWSLRDLIGHTVSAALRPIAPAEAERPAAESPEGYAAIIRTAPPEMIAAGQASVDRNARDFGRALGARPETVVREHLDRAAAALDAVGDDHLVVTPIGAMRLGDWLPTRTLELVVHGSDVAQAAGVDVTFDAGAVAESAALAARMAAAIGAGLPLLRALTGREPLPAGFTTVL</sequence>
<dbReference type="InterPro" id="IPR034660">
    <property type="entry name" value="DinB/YfiT-like"/>
</dbReference>
<dbReference type="SUPFAM" id="SSF109854">
    <property type="entry name" value="DinB/YfiT-like putative metalloenzymes"/>
    <property type="match status" value="1"/>
</dbReference>
<comment type="caution">
    <text evidence="2">The sequence shown here is derived from an EMBL/GenBank/DDBJ whole genome shotgun (WGS) entry which is preliminary data.</text>
</comment>
<evidence type="ECO:0000313" key="2">
    <source>
        <dbReference type="EMBL" id="MDP9796086.1"/>
    </source>
</evidence>
<reference evidence="2 3" key="1">
    <citation type="submission" date="2023-07" db="EMBL/GenBank/DDBJ databases">
        <title>Sequencing the genomes of 1000 actinobacteria strains.</title>
        <authorList>
            <person name="Klenk H.-P."/>
        </authorList>
    </citation>
    <scope>NUCLEOTIDE SEQUENCE [LARGE SCALE GENOMIC DNA]</scope>
    <source>
        <strain evidence="2 3">DSM 44710</strain>
    </source>
</reference>
<evidence type="ECO:0000259" key="1">
    <source>
        <dbReference type="Pfam" id="PF11716"/>
    </source>
</evidence>
<accession>A0ABT9MYG8</accession>
<protein>
    <submittedName>
        <fullName evidence="2">Uncharacterized protein (TIGR03083 family)</fullName>
    </submittedName>
</protein>
<gene>
    <name evidence="2" type="ORF">J2S43_004598</name>
</gene>
<organism evidence="2 3">
    <name type="scientific">Catenuloplanes nepalensis</name>
    <dbReference type="NCBI Taxonomy" id="587533"/>
    <lineage>
        <taxon>Bacteria</taxon>
        <taxon>Bacillati</taxon>
        <taxon>Actinomycetota</taxon>
        <taxon>Actinomycetes</taxon>
        <taxon>Micromonosporales</taxon>
        <taxon>Micromonosporaceae</taxon>
        <taxon>Catenuloplanes</taxon>
    </lineage>
</organism>
<name>A0ABT9MYG8_9ACTN</name>
<proteinExistence type="predicted"/>
<dbReference type="Gene3D" id="1.20.120.450">
    <property type="entry name" value="dinb family like domain"/>
    <property type="match status" value="1"/>
</dbReference>
<dbReference type="Pfam" id="PF11716">
    <property type="entry name" value="MDMPI_N"/>
    <property type="match status" value="1"/>
</dbReference>
<dbReference type="EMBL" id="JAUSRA010000001">
    <property type="protein sequence ID" value="MDP9796086.1"/>
    <property type="molecule type" value="Genomic_DNA"/>
</dbReference>
<evidence type="ECO:0000313" key="3">
    <source>
        <dbReference type="Proteomes" id="UP001240984"/>
    </source>
</evidence>
<dbReference type="InterPro" id="IPR024344">
    <property type="entry name" value="MDMPI_metal-binding"/>
</dbReference>